<sequence length="87" mass="9530">LSLLPRLAFNYVLSRTIGVNGAKRLDLKEALAHRFLPAPSNPSSLAAALPMMEEEIKCLEQRGLLKPPSLSKWAPPIVVIRRANATT</sequence>
<proteinExistence type="predicted"/>
<dbReference type="AlphaFoldDB" id="A0A0R3SH56"/>
<accession>A0A0R3SH56</accession>
<dbReference type="WBParaSite" id="HDID_0000427001-mRNA-1">
    <property type="protein sequence ID" value="HDID_0000427001-mRNA-1"/>
    <property type="gene ID" value="HDID_0000427001"/>
</dbReference>
<name>A0A0R3SH56_HYMDI</name>
<reference evidence="1" key="1">
    <citation type="submission" date="2017-02" db="UniProtKB">
        <authorList>
            <consortium name="WormBaseParasite"/>
        </authorList>
    </citation>
    <scope>IDENTIFICATION</scope>
</reference>
<evidence type="ECO:0000313" key="1">
    <source>
        <dbReference type="WBParaSite" id="HDID_0000427001-mRNA-1"/>
    </source>
</evidence>
<protein>
    <submittedName>
        <fullName evidence="1">Reverse transcriptase</fullName>
    </submittedName>
</protein>
<organism evidence="1">
    <name type="scientific">Hymenolepis diminuta</name>
    <name type="common">Rat tapeworm</name>
    <dbReference type="NCBI Taxonomy" id="6216"/>
    <lineage>
        <taxon>Eukaryota</taxon>
        <taxon>Metazoa</taxon>
        <taxon>Spiralia</taxon>
        <taxon>Lophotrochozoa</taxon>
        <taxon>Platyhelminthes</taxon>
        <taxon>Cestoda</taxon>
        <taxon>Eucestoda</taxon>
        <taxon>Cyclophyllidea</taxon>
        <taxon>Hymenolepididae</taxon>
        <taxon>Hymenolepis</taxon>
    </lineage>
</organism>